<sequence>MLALLALPGPLLFTAYTLAPFVSMLGIPALGERIVGWCRGAIDLTRRLSGDWCEAPVESSYLPPPSEPQPDAEGWYRHDRMVYRTPRVPRYLRRVEWVSEDPATGQDLSWLLLNTVVGPVLGLLAVIGGQPVLRLYGRWTRSRLGVVEPRGWQLWVNGGLRALWQFALLVPLAVLNLVCGVLVVVLFVLAHVLGLHLWWPWCNALAQRLAGLGRRLAGKWSGIPVGELYQPLVEPVPTADGLYRAGRELKSSPRAALHRARYRRAMTDPATGRDLLWLLGDGPVTALLLAPLAVLGWVFLWGLWIPFWVWVGRFFAEFGSPWEQVWAPAKWLADTPLLGMPLGLLAGAGALALAPLLLRLHGRWTKLLLAPTESAELAQRVRRLAETRADATEAEDTRLRRIERDLHDGPQARLVALGLKLSAAEQLVDRDPVRAKELLGETKADSGLALAELRALVRGIRPPVLTERGLVDAVRAVALDLVVPIEVEADVPGRCPSAVETAAYFATLELITNAIKHSGAESIRVELRYAEPVLRVVVTDDGRGGASPESGGGLTGILRRIGTFDGTLQLTSPPGGPTAATMEIPCALS</sequence>
<evidence type="ECO:0000256" key="5">
    <source>
        <dbReference type="ARBA" id="ARBA00022741"/>
    </source>
</evidence>
<evidence type="ECO:0000256" key="2">
    <source>
        <dbReference type="ARBA" id="ARBA00012438"/>
    </source>
</evidence>
<evidence type="ECO:0000256" key="1">
    <source>
        <dbReference type="ARBA" id="ARBA00000085"/>
    </source>
</evidence>
<dbReference type="InterPro" id="IPR011712">
    <property type="entry name" value="Sig_transdc_His_kin_sub3_dim/P"/>
</dbReference>
<evidence type="ECO:0000256" key="7">
    <source>
        <dbReference type="ARBA" id="ARBA00022840"/>
    </source>
</evidence>
<keyword evidence="13" id="KW-1185">Reference proteome</keyword>
<dbReference type="SMART" id="SM00387">
    <property type="entry name" value="HATPase_c"/>
    <property type="match status" value="1"/>
</dbReference>
<feature type="transmembrane region" description="Helical" evidence="9">
    <location>
        <begin position="338"/>
        <end position="358"/>
    </location>
</feature>
<keyword evidence="3" id="KW-0597">Phosphoprotein</keyword>
<dbReference type="EMBL" id="FNVB01000004">
    <property type="protein sequence ID" value="SEG64202.1"/>
    <property type="molecule type" value="Genomic_DNA"/>
</dbReference>
<evidence type="ECO:0000313" key="11">
    <source>
        <dbReference type="EMBL" id="SEG64202.1"/>
    </source>
</evidence>
<dbReference type="GO" id="GO:0016020">
    <property type="term" value="C:membrane"/>
    <property type="evidence" value="ECO:0007669"/>
    <property type="project" value="InterPro"/>
</dbReference>
<dbReference type="InterPro" id="IPR036890">
    <property type="entry name" value="HATPase_C_sf"/>
</dbReference>
<keyword evidence="6 11" id="KW-0418">Kinase</keyword>
<evidence type="ECO:0000313" key="13">
    <source>
        <dbReference type="Proteomes" id="UP000199690"/>
    </source>
</evidence>
<protein>
    <recommendedName>
        <fullName evidence="2">histidine kinase</fullName>
        <ecNumber evidence="2">2.7.13.3</ecNumber>
    </recommendedName>
</protein>
<dbReference type="InterPro" id="IPR003594">
    <property type="entry name" value="HATPase_dom"/>
</dbReference>
<evidence type="ECO:0000256" key="3">
    <source>
        <dbReference type="ARBA" id="ARBA00022553"/>
    </source>
</evidence>
<accession>A0A1I1GXV3</accession>
<gene>
    <name evidence="11" type="ORF">SAMN02982929_02856</name>
    <name evidence="12" type="ORF">SAMN05216506_10195</name>
</gene>
<organism evidence="11 14">
    <name type="scientific">Saccharopolyspora kobensis</name>
    <dbReference type="NCBI Taxonomy" id="146035"/>
    <lineage>
        <taxon>Bacteria</taxon>
        <taxon>Bacillati</taxon>
        <taxon>Actinomycetota</taxon>
        <taxon>Actinomycetes</taxon>
        <taxon>Pseudonocardiales</taxon>
        <taxon>Pseudonocardiaceae</taxon>
        <taxon>Saccharopolyspora</taxon>
    </lineage>
</organism>
<evidence type="ECO:0000256" key="6">
    <source>
        <dbReference type="ARBA" id="ARBA00022777"/>
    </source>
</evidence>
<keyword evidence="9" id="KW-1133">Transmembrane helix</keyword>
<keyword evidence="8" id="KW-0902">Two-component regulatory system</keyword>
<name>A0A1H6BU84_9PSEU</name>
<feature type="transmembrane region" description="Helical" evidence="9">
    <location>
        <begin position="110"/>
        <end position="133"/>
    </location>
</feature>
<evidence type="ECO:0000256" key="4">
    <source>
        <dbReference type="ARBA" id="ARBA00022679"/>
    </source>
</evidence>
<keyword evidence="7" id="KW-0067">ATP-binding</keyword>
<feature type="transmembrane region" description="Helical" evidence="9">
    <location>
        <begin position="286"/>
        <end position="311"/>
    </location>
</feature>
<dbReference type="GO" id="GO:0005524">
    <property type="term" value="F:ATP binding"/>
    <property type="evidence" value="ECO:0007669"/>
    <property type="project" value="UniProtKB-KW"/>
</dbReference>
<dbReference type="GO" id="GO:0000155">
    <property type="term" value="F:phosphorelay sensor kinase activity"/>
    <property type="evidence" value="ECO:0007669"/>
    <property type="project" value="InterPro"/>
</dbReference>
<dbReference type="PANTHER" id="PTHR24421:SF10">
    <property type="entry name" value="NITRATE_NITRITE SENSOR PROTEIN NARQ"/>
    <property type="match status" value="1"/>
</dbReference>
<dbReference type="Gene3D" id="1.20.5.1930">
    <property type="match status" value="1"/>
</dbReference>
<evidence type="ECO:0000259" key="10">
    <source>
        <dbReference type="SMART" id="SM00387"/>
    </source>
</evidence>
<comment type="catalytic activity">
    <reaction evidence="1">
        <text>ATP + protein L-histidine = ADP + protein N-phospho-L-histidine.</text>
        <dbReference type="EC" id="2.7.13.3"/>
    </reaction>
</comment>
<reference evidence="11" key="2">
    <citation type="submission" date="2016-10" db="EMBL/GenBank/DDBJ databases">
        <authorList>
            <person name="de Groot N.N."/>
        </authorList>
    </citation>
    <scope>NUCLEOTIDE SEQUENCE [LARGE SCALE GENOMIC DNA]</scope>
    <source>
        <strain evidence="11">ATCC 20501</strain>
    </source>
</reference>
<dbReference type="SUPFAM" id="SSF55874">
    <property type="entry name" value="ATPase domain of HSP90 chaperone/DNA topoisomerase II/histidine kinase"/>
    <property type="match status" value="1"/>
</dbReference>
<dbReference type="Proteomes" id="UP000199690">
    <property type="component" value="Unassembled WGS sequence"/>
</dbReference>
<evidence type="ECO:0000256" key="8">
    <source>
        <dbReference type="ARBA" id="ARBA00023012"/>
    </source>
</evidence>
<accession>A0A1H6BU84</accession>
<keyword evidence="5" id="KW-0547">Nucleotide-binding</keyword>
<dbReference type="EMBL" id="FOME01000001">
    <property type="protein sequence ID" value="SFC16371.1"/>
    <property type="molecule type" value="Genomic_DNA"/>
</dbReference>
<dbReference type="CDD" id="cd16917">
    <property type="entry name" value="HATPase_UhpB-NarQ-NarX-like"/>
    <property type="match status" value="1"/>
</dbReference>
<evidence type="ECO:0000313" key="14">
    <source>
        <dbReference type="Proteomes" id="UP000236729"/>
    </source>
</evidence>
<dbReference type="Proteomes" id="UP000236729">
    <property type="component" value="Unassembled WGS sequence"/>
</dbReference>
<dbReference type="SMR" id="A0A1H6BU84"/>
<dbReference type="AlphaFoldDB" id="A0A1H6BU84"/>
<evidence type="ECO:0000256" key="9">
    <source>
        <dbReference type="SAM" id="Phobius"/>
    </source>
</evidence>
<dbReference type="GO" id="GO:0046983">
    <property type="term" value="F:protein dimerization activity"/>
    <property type="evidence" value="ECO:0007669"/>
    <property type="project" value="InterPro"/>
</dbReference>
<proteinExistence type="predicted"/>
<dbReference type="Pfam" id="PF07730">
    <property type="entry name" value="HisKA_3"/>
    <property type="match status" value="1"/>
</dbReference>
<dbReference type="InterPro" id="IPR050482">
    <property type="entry name" value="Sensor_HK_TwoCompSys"/>
</dbReference>
<evidence type="ECO:0000313" key="12">
    <source>
        <dbReference type="EMBL" id="SFC16371.1"/>
    </source>
</evidence>
<feature type="domain" description="Histidine kinase/HSP90-like ATPase" evidence="10">
    <location>
        <begin position="498"/>
        <end position="588"/>
    </location>
</feature>
<dbReference type="Pfam" id="PF02518">
    <property type="entry name" value="HATPase_c"/>
    <property type="match status" value="1"/>
</dbReference>
<dbReference type="Gene3D" id="3.30.565.10">
    <property type="entry name" value="Histidine kinase-like ATPase, C-terminal domain"/>
    <property type="match status" value="1"/>
</dbReference>
<keyword evidence="9" id="KW-0472">Membrane</keyword>
<keyword evidence="4" id="KW-0808">Transferase</keyword>
<reference evidence="13 14" key="1">
    <citation type="submission" date="2016-10" db="EMBL/GenBank/DDBJ databases">
        <authorList>
            <person name="Varghese N."/>
            <person name="Submissions S."/>
        </authorList>
    </citation>
    <scope>NUCLEOTIDE SEQUENCE [LARGE SCALE GENOMIC DNA]</scope>
    <source>
        <strain evidence="14">ATCC 20501</strain>
        <strain evidence="12 13">CGMCC 4.3529</strain>
    </source>
</reference>
<dbReference type="EC" id="2.7.13.3" evidence="2"/>
<keyword evidence="9" id="KW-0812">Transmembrane</keyword>
<dbReference type="PANTHER" id="PTHR24421">
    <property type="entry name" value="NITRATE/NITRITE SENSOR PROTEIN NARX-RELATED"/>
    <property type="match status" value="1"/>
</dbReference>